<dbReference type="EMBL" id="LUEZ02000136">
    <property type="protein sequence ID" value="RDB16082.1"/>
    <property type="molecule type" value="Genomic_DNA"/>
</dbReference>
<dbReference type="InterPro" id="IPR027796">
    <property type="entry name" value="OTT_1508_deam-like"/>
</dbReference>
<protein>
    <submittedName>
        <fullName evidence="2">Uncharacterized protein</fullName>
    </submittedName>
</protein>
<evidence type="ECO:0000313" key="1">
    <source>
        <dbReference type="EMBL" id="RDB16082.1"/>
    </source>
</evidence>
<proteinExistence type="predicted"/>
<accession>A0A151V6W8</accession>
<name>A0A151V6W8_HYPMA</name>
<dbReference type="InParanoid" id="A0A151V6W8"/>
<evidence type="ECO:0000313" key="2">
    <source>
        <dbReference type="EMBL" id="RDB30230.1"/>
    </source>
</evidence>
<keyword evidence="3" id="KW-1185">Reference proteome</keyword>
<dbReference type="Pfam" id="PF14441">
    <property type="entry name" value="OTT_1508_deam"/>
    <property type="match status" value="1"/>
</dbReference>
<sequence>MDEISGSQSHLTEKLRLLQELGYSDIYMHEDSPAVFRYRSVDDWDTDSDLCVLDVIAACLTTGKPGDVVAAAFDKREQISLVLAKSGNIDSADYAATRAFLSALREAESWINLLPFLATHSKQNVDKRVRNLHESITDLCDELKSTAMSYKFSSIEDQFPRSSLYRKAKYPKESPTPQRFLFDIIGSCVSRSTGFDMQDNASSRSQYIQLFGAADSLRHAAFLAYLASKYYEEGDSTFKGRVERLKRHLDKVCQYAKIETLMRLAKRFPSVPFRWIEDQLVGRGEGSLEICKDPMKVMEQVLGHSPSPQQTCMLLQRYPELGKNWEQRRSINLCIHPEIRIVLHLSRPLLTRFLSSRNDSKHLPIGCSKRSCLCCMLWIASFNEVTRMLWVTSGSNGKPYDNWALPGAAGEMKLVPSWDKVDAKVLRGIHWRLYGKLNTICIWASDDFVLPNCSEEMPESGHMHI</sequence>
<comment type="caution">
    <text evidence="2">The sequence shown here is derived from an EMBL/GenBank/DDBJ whole genome shotgun (WGS) entry which is preliminary data.</text>
</comment>
<dbReference type="OrthoDB" id="3063780at2759"/>
<gene>
    <name evidence="1" type="ORF">Hypma_003417</name>
    <name evidence="2" type="ORF">Hypma_007332</name>
</gene>
<organism evidence="2 3">
    <name type="scientific">Hypsizygus marmoreus</name>
    <name type="common">White beech mushroom</name>
    <name type="synonym">Agaricus marmoreus</name>
    <dbReference type="NCBI Taxonomy" id="39966"/>
    <lineage>
        <taxon>Eukaryota</taxon>
        <taxon>Fungi</taxon>
        <taxon>Dikarya</taxon>
        <taxon>Basidiomycota</taxon>
        <taxon>Agaricomycotina</taxon>
        <taxon>Agaricomycetes</taxon>
        <taxon>Agaricomycetidae</taxon>
        <taxon>Agaricales</taxon>
        <taxon>Tricholomatineae</taxon>
        <taxon>Lyophyllaceae</taxon>
        <taxon>Hypsizygus</taxon>
    </lineage>
</organism>
<dbReference type="Proteomes" id="UP000076154">
    <property type="component" value="Unassembled WGS sequence"/>
</dbReference>
<reference evidence="2 3" key="1">
    <citation type="submission" date="2018-04" db="EMBL/GenBank/DDBJ databases">
        <title>Whole genome sequencing of Hypsizygus marmoreus.</title>
        <authorList>
            <person name="Choi I.-G."/>
            <person name="Min B."/>
            <person name="Kim J.-G."/>
            <person name="Kim S."/>
            <person name="Oh Y.-L."/>
            <person name="Kong W.-S."/>
            <person name="Park H."/>
            <person name="Jeong J."/>
            <person name="Song E.-S."/>
        </authorList>
    </citation>
    <scope>NUCLEOTIDE SEQUENCE [LARGE SCALE GENOMIC DNA]</scope>
    <source>
        <strain evidence="2 3">51987-8</strain>
    </source>
</reference>
<evidence type="ECO:0000313" key="3">
    <source>
        <dbReference type="Proteomes" id="UP000076154"/>
    </source>
</evidence>
<dbReference type="EMBL" id="LUEZ02000005">
    <property type="protein sequence ID" value="RDB30230.1"/>
    <property type="molecule type" value="Genomic_DNA"/>
</dbReference>
<dbReference type="AlphaFoldDB" id="A0A151V6W8"/>